<dbReference type="AlphaFoldDB" id="A0AAD6Q1N7"/>
<comment type="similarity">
    <text evidence="1 4">Belongs to the eukaryotic ribosomal protein eS26 family.</text>
</comment>
<evidence type="ECO:0000256" key="4">
    <source>
        <dbReference type="RuleBase" id="RU363128"/>
    </source>
</evidence>
<evidence type="ECO:0000256" key="2">
    <source>
        <dbReference type="ARBA" id="ARBA00022980"/>
    </source>
</evidence>
<evidence type="ECO:0000313" key="6">
    <source>
        <dbReference type="Proteomes" id="UP001164929"/>
    </source>
</evidence>
<dbReference type="Pfam" id="PF01283">
    <property type="entry name" value="Ribosomal_S26e"/>
    <property type="match status" value="1"/>
</dbReference>
<dbReference type="GO" id="GO:0022627">
    <property type="term" value="C:cytosolic small ribosomal subunit"/>
    <property type="evidence" value="ECO:0007669"/>
    <property type="project" value="TreeGrafter"/>
</dbReference>
<dbReference type="InterPro" id="IPR000892">
    <property type="entry name" value="Ribosomal_eS26"/>
</dbReference>
<dbReference type="GO" id="GO:0006412">
    <property type="term" value="P:translation"/>
    <property type="evidence" value="ECO:0007669"/>
    <property type="project" value="InterPro"/>
</dbReference>
<dbReference type="InterPro" id="IPR038551">
    <property type="entry name" value="Ribosomal_eS26_sf"/>
</dbReference>
<dbReference type="GO" id="GO:0003729">
    <property type="term" value="F:mRNA binding"/>
    <property type="evidence" value="ECO:0007669"/>
    <property type="project" value="TreeGrafter"/>
</dbReference>
<evidence type="ECO:0000313" key="5">
    <source>
        <dbReference type="EMBL" id="KAJ6973928.1"/>
    </source>
</evidence>
<reference evidence="5" key="1">
    <citation type="journal article" date="2023" name="Mol. Ecol. Resour.">
        <title>Chromosome-level genome assembly of a triploid poplar Populus alba 'Berolinensis'.</title>
        <authorList>
            <person name="Chen S."/>
            <person name="Yu Y."/>
            <person name="Wang X."/>
            <person name="Wang S."/>
            <person name="Zhang T."/>
            <person name="Zhou Y."/>
            <person name="He R."/>
            <person name="Meng N."/>
            <person name="Wang Y."/>
            <person name="Liu W."/>
            <person name="Liu Z."/>
            <person name="Liu J."/>
            <person name="Guo Q."/>
            <person name="Huang H."/>
            <person name="Sederoff R.R."/>
            <person name="Wang G."/>
            <person name="Qu G."/>
            <person name="Chen S."/>
        </authorList>
    </citation>
    <scope>NUCLEOTIDE SEQUENCE</scope>
    <source>
        <strain evidence="5">SC-2020</strain>
    </source>
</reference>
<evidence type="ECO:0000256" key="1">
    <source>
        <dbReference type="ARBA" id="ARBA00008596"/>
    </source>
</evidence>
<dbReference type="Gene3D" id="3.30.1740.20">
    <property type="entry name" value="Ribosomal protein S26e"/>
    <property type="match status" value="1"/>
</dbReference>
<dbReference type="EMBL" id="JAQIZT010000013">
    <property type="protein sequence ID" value="KAJ6973928.1"/>
    <property type="molecule type" value="Genomic_DNA"/>
</dbReference>
<keyword evidence="3 4" id="KW-0687">Ribonucleoprotein</keyword>
<keyword evidence="2 4" id="KW-0689">Ribosomal protein</keyword>
<proteinExistence type="inferred from homology"/>
<comment type="caution">
    <text evidence="5">The sequence shown here is derived from an EMBL/GenBank/DDBJ whole genome shotgun (WGS) entry which is preliminary data.</text>
</comment>
<name>A0AAD6Q1N7_9ROSI</name>
<dbReference type="PANTHER" id="PTHR12538">
    <property type="entry name" value="40S RIBOSOMAL PROTEIN S26"/>
    <property type="match status" value="1"/>
</dbReference>
<dbReference type="Proteomes" id="UP001164929">
    <property type="component" value="Chromosome 13"/>
</dbReference>
<protein>
    <recommendedName>
        <fullName evidence="4">40S ribosomal protein S26</fullName>
    </recommendedName>
</protein>
<organism evidence="5 6">
    <name type="scientific">Populus alba x Populus x berolinensis</name>
    <dbReference type="NCBI Taxonomy" id="444605"/>
    <lineage>
        <taxon>Eukaryota</taxon>
        <taxon>Viridiplantae</taxon>
        <taxon>Streptophyta</taxon>
        <taxon>Embryophyta</taxon>
        <taxon>Tracheophyta</taxon>
        <taxon>Spermatophyta</taxon>
        <taxon>Magnoliopsida</taxon>
        <taxon>eudicotyledons</taxon>
        <taxon>Gunneridae</taxon>
        <taxon>Pentapetalae</taxon>
        <taxon>rosids</taxon>
        <taxon>fabids</taxon>
        <taxon>Malpighiales</taxon>
        <taxon>Salicaceae</taxon>
        <taxon>Saliceae</taxon>
        <taxon>Populus</taxon>
    </lineage>
</organism>
<gene>
    <name evidence="5" type="ORF">NC653_030079</name>
</gene>
<keyword evidence="6" id="KW-1185">Reference proteome</keyword>
<evidence type="ECO:0000256" key="3">
    <source>
        <dbReference type="ARBA" id="ARBA00023274"/>
    </source>
</evidence>
<dbReference type="PANTHER" id="PTHR12538:SF0">
    <property type="entry name" value="40S RIBOSOMAL PROTEIN S26"/>
    <property type="match status" value="1"/>
</dbReference>
<dbReference type="GO" id="GO:0003735">
    <property type="term" value="F:structural constituent of ribosome"/>
    <property type="evidence" value="ECO:0007669"/>
    <property type="project" value="InterPro"/>
</dbReference>
<sequence length="185" mass="20773">MLTFTSVGMEDASSKAEGMLSSSAAPTAANADKANRRYLVRNIVEQAAVRDVLESCDMILPKLYVKMQYCVSCAIQLPCCEGSLSLLSAGRGTIHTRFIIRRDDMPKPGQPGQPGQAPRLLGQLLLVSRESNQTKLFCWLFCFMKLFELDDFFLYIYLLLRLMNYFRLPKVLTDENASGISWLSV</sequence>
<accession>A0AAD6Q1N7</accession>